<dbReference type="AlphaFoldDB" id="A0A6G5QGS4"/>
<dbReference type="SUPFAM" id="SSF52374">
    <property type="entry name" value="Nucleotidylyl transferase"/>
    <property type="match status" value="1"/>
</dbReference>
<dbReference type="GO" id="GO:0004781">
    <property type="term" value="F:sulfate adenylyltransferase (ATP) activity"/>
    <property type="evidence" value="ECO:0007669"/>
    <property type="project" value="UniProtKB-EC"/>
</dbReference>
<proteinExistence type="predicted"/>
<dbReference type="PANTHER" id="PTHR43509">
    <property type="match status" value="1"/>
</dbReference>
<dbReference type="Pfam" id="PF01747">
    <property type="entry name" value="ATP-sulfurylase"/>
    <property type="match status" value="1"/>
</dbReference>
<dbReference type="InterPro" id="IPR024951">
    <property type="entry name" value="Sulfurylase_cat_dom"/>
</dbReference>
<name>A0A6G5QGS4_9BACT</name>
<evidence type="ECO:0000313" key="4">
    <source>
        <dbReference type="EMBL" id="QCD44851.1"/>
    </source>
</evidence>
<keyword evidence="5" id="KW-1185">Reference proteome</keyword>
<evidence type="ECO:0000259" key="3">
    <source>
        <dbReference type="Pfam" id="PF14306"/>
    </source>
</evidence>
<accession>A0A6G5QGS4</accession>
<comment type="pathway">
    <text evidence="1">Sulfur metabolism; hydrogen sulfide biosynthesis; sulfite from sulfate: step 1/3.</text>
</comment>
<dbReference type="InterPro" id="IPR015947">
    <property type="entry name" value="PUA-like_sf"/>
</dbReference>
<dbReference type="PANTHER" id="PTHR43509:SF1">
    <property type="entry name" value="SULFATE ADENYLYLTRANSFERASE"/>
    <property type="match status" value="1"/>
</dbReference>
<dbReference type="EC" id="2.7.7.4" evidence="4"/>
<gene>
    <name evidence="4" type="primary">sat</name>
    <name evidence="4" type="ORF">CMUC_1070</name>
</gene>
<dbReference type="InterPro" id="IPR025980">
    <property type="entry name" value="ATP-Sase_PUA-like_dom"/>
</dbReference>
<keyword evidence="4" id="KW-0808">Transferase</keyword>
<reference evidence="4 5" key="1">
    <citation type="submission" date="2016-07" db="EMBL/GenBank/DDBJ databases">
        <title>Comparative genomics of the Campylobacter concisus group.</title>
        <authorList>
            <person name="Miller W.G."/>
            <person name="Yee E."/>
            <person name="Chapman M.H."/>
            <person name="Huynh S."/>
            <person name="Bono J.L."/>
            <person name="On S.L.W."/>
            <person name="StLeger J."/>
            <person name="Foster G."/>
            <person name="Parker C.T."/>
        </authorList>
    </citation>
    <scope>NUCLEOTIDE SEQUENCE [LARGE SCALE GENOMIC DNA]</scope>
    <source>
        <strain evidence="4 5">CCUG 21559</strain>
    </source>
</reference>
<evidence type="ECO:0000313" key="5">
    <source>
        <dbReference type="Proteomes" id="UP000503264"/>
    </source>
</evidence>
<feature type="domain" description="Sulphate adenylyltransferase catalytic" evidence="2">
    <location>
        <begin position="134"/>
        <end position="337"/>
    </location>
</feature>
<dbReference type="Gene3D" id="3.10.400.10">
    <property type="entry name" value="Sulfate adenylyltransferase"/>
    <property type="match status" value="1"/>
</dbReference>
<dbReference type="SUPFAM" id="SSF88697">
    <property type="entry name" value="PUA domain-like"/>
    <property type="match status" value="1"/>
</dbReference>
<dbReference type="EMBL" id="CP012542">
    <property type="protein sequence ID" value="QCD44851.1"/>
    <property type="molecule type" value="Genomic_DNA"/>
</dbReference>
<dbReference type="InterPro" id="IPR014729">
    <property type="entry name" value="Rossmann-like_a/b/a_fold"/>
</dbReference>
<sequence>MTSQRKNSLNITKQSLGTLELIKNQVFSKFNRLMNEKEAKEAIKTGFFNSELMPFPFIFAPKELEGLEPKSGDTIDLLFEQNLVGRIYVSSVYQMKDEYKKNIFSAGAVKQPELGNIAVSGEFEIFLNDVANAKLQIESIKKEQNAQTITALMLTADPFNRAHERIIRMTIDKADLVIIFLLQSYEDTHISFELRRSVLEFFIQNYLPQKRVVVIPFKNTNLFSSHQNPNLECIAAHRLGANKLVIGQNHSGIGMFFDQNKAHTMLDEATKELNMQIVILPELVYCNQCKTLVSTKTCPHGGHHHIKYHPHTIKELLFSGIMPPAILMRPDISAFILSKIFPNRFKNVQKLCDDLFPNIGLIEPRSDQDFYKELMKLYQTSSMT</sequence>
<feature type="domain" description="ATP-sulfurylase PUA-like" evidence="3">
    <location>
        <begin position="4"/>
        <end position="123"/>
    </location>
</feature>
<keyword evidence="4" id="KW-0548">Nucleotidyltransferase</keyword>
<evidence type="ECO:0000256" key="1">
    <source>
        <dbReference type="ARBA" id="ARBA00005048"/>
    </source>
</evidence>
<dbReference type="Pfam" id="PF14306">
    <property type="entry name" value="PUA_2"/>
    <property type="match status" value="1"/>
</dbReference>
<dbReference type="Gene3D" id="3.40.50.620">
    <property type="entry name" value="HUPs"/>
    <property type="match status" value="1"/>
</dbReference>
<protein>
    <submittedName>
        <fullName evidence="4">Sulfate adenylyltransferase</fullName>
        <ecNumber evidence="4">2.7.7.4</ecNumber>
    </submittedName>
</protein>
<evidence type="ECO:0000259" key="2">
    <source>
        <dbReference type="Pfam" id="PF01747"/>
    </source>
</evidence>
<organism evidence="4 5">
    <name type="scientific">Campylobacter mucosalis CCUG 21559</name>
    <dbReference type="NCBI Taxonomy" id="1032067"/>
    <lineage>
        <taxon>Bacteria</taxon>
        <taxon>Pseudomonadati</taxon>
        <taxon>Campylobacterota</taxon>
        <taxon>Epsilonproteobacteria</taxon>
        <taxon>Campylobacterales</taxon>
        <taxon>Campylobacteraceae</taxon>
        <taxon>Campylobacter</taxon>
    </lineage>
</organism>
<dbReference type="Proteomes" id="UP000503264">
    <property type="component" value="Chromosome"/>
</dbReference>
<dbReference type="RefSeq" id="WP_171993792.1">
    <property type="nucleotide sequence ID" value="NZ_CP012542.1"/>
</dbReference>